<proteinExistence type="predicted"/>
<gene>
    <name evidence="2" type="ORF">GKC30_05240</name>
</gene>
<evidence type="ECO:0000313" key="2">
    <source>
        <dbReference type="EMBL" id="MUM77032.1"/>
    </source>
</evidence>
<evidence type="ECO:0000313" key="3">
    <source>
        <dbReference type="Proteomes" id="UP000461162"/>
    </source>
</evidence>
<dbReference type="EMBL" id="WODC01000002">
    <property type="protein sequence ID" value="MUM77032.1"/>
    <property type="molecule type" value="Genomic_DNA"/>
</dbReference>
<comment type="caution">
    <text evidence="2">The sequence shown here is derived from an EMBL/GenBank/DDBJ whole genome shotgun (WGS) entry which is preliminary data.</text>
</comment>
<protein>
    <recommendedName>
        <fullName evidence="4">DUF4398 domain-containing protein</fullName>
    </recommendedName>
</protein>
<feature type="signal peptide" evidence="1">
    <location>
        <begin position="1"/>
        <end position="23"/>
    </location>
</feature>
<feature type="chain" id="PRO_5029454558" description="DUF4398 domain-containing protein" evidence="1">
    <location>
        <begin position="24"/>
        <end position="113"/>
    </location>
</feature>
<dbReference type="RefSeq" id="WP_155932761.1">
    <property type="nucleotide sequence ID" value="NZ_WODC01000002.1"/>
</dbReference>
<keyword evidence="1" id="KW-0732">Signal</keyword>
<reference evidence="2 3" key="1">
    <citation type="submission" date="2019-11" db="EMBL/GenBank/DDBJ databases">
        <title>Pseudodesulfovibrio alkaliphilus, sp. nov., an alkaliphilic sulfate-reducing bacteria from mud volcano of Taman peninsula, Russia.</title>
        <authorList>
            <person name="Frolova A."/>
            <person name="Merkel A.Y."/>
            <person name="Slobodkin A.I."/>
        </authorList>
    </citation>
    <scope>NUCLEOTIDE SEQUENCE [LARGE SCALE GENOMIC DNA]</scope>
    <source>
        <strain evidence="2 3">F-1</strain>
    </source>
</reference>
<dbReference type="Proteomes" id="UP000461162">
    <property type="component" value="Unassembled WGS sequence"/>
</dbReference>
<keyword evidence="3" id="KW-1185">Reference proteome</keyword>
<dbReference type="AlphaFoldDB" id="A0A7K1KME1"/>
<evidence type="ECO:0000256" key="1">
    <source>
        <dbReference type="SAM" id="SignalP"/>
    </source>
</evidence>
<accession>A0A7K1KME1</accession>
<organism evidence="2 3">
    <name type="scientific">Pseudodesulfovibrio alkaliphilus</name>
    <dbReference type="NCBI Taxonomy" id="2661613"/>
    <lineage>
        <taxon>Bacteria</taxon>
        <taxon>Pseudomonadati</taxon>
        <taxon>Thermodesulfobacteriota</taxon>
        <taxon>Desulfovibrionia</taxon>
        <taxon>Desulfovibrionales</taxon>
        <taxon>Desulfovibrionaceae</taxon>
    </lineage>
</organism>
<evidence type="ECO:0008006" key="4">
    <source>
        <dbReference type="Google" id="ProtNLM"/>
    </source>
</evidence>
<sequence length="113" mass="12746">MFKFSGTAALALAVLLMAATAPAQDIDDIYRLREMADSEFRIAEKAYRSAKEKYGDSFDAMPANEREEACHKIAWALNDNVSRYETEDVINQRRYAEQVDKLKVYATGLGCPD</sequence>
<name>A0A7K1KME1_9BACT</name>